<reference evidence="2 3" key="1">
    <citation type="submission" date="2023-07" db="EMBL/GenBank/DDBJ databases">
        <title>Sequencing the genomes of 1000 actinobacteria strains.</title>
        <authorList>
            <person name="Klenk H.-P."/>
        </authorList>
    </citation>
    <scope>NUCLEOTIDE SEQUENCE [LARGE SCALE GENOMIC DNA]</scope>
    <source>
        <strain evidence="2 3">DSM 44109</strain>
    </source>
</reference>
<evidence type="ECO:0000259" key="1">
    <source>
        <dbReference type="PROSITE" id="PS51819"/>
    </source>
</evidence>
<dbReference type="InterPro" id="IPR004360">
    <property type="entry name" value="Glyas_Fos-R_dOase_dom"/>
</dbReference>
<dbReference type="EMBL" id="JAUSRB010000002">
    <property type="protein sequence ID" value="MDP9869330.1"/>
    <property type="molecule type" value="Genomic_DNA"/>
</dbReference>
<evidence type="ECO:0000313" key="2">
    <source>
        <dbReference type="EMBL" id="MDP9869330.1"/>
    </source>
</evidence>
<keyword evidence="3" id="KW-1185">Reference proteome</keyword>
<dbReference type="PANTHER" id="PTHR35006">
    <property type="entry name" value="GLYOXALASE FAMILY PROTEIN (AFU_ORTHOLOGUE AFUA_5G14830)"/>
    <property type="match status" value="1"/>
</dbReference>
<accession>A0ABT9RM02</accession>
<dbReference type="Gene3D" id="3.10.180.10">
    <property type="entry name" value="2,3-Dihydroxybiphenyl 1,2-Dioxygenase, domain 1"/>
    <property type="match status" value="1"/>
</dbReference>
<protein>
    <submittedName>
        <fullName evidence="2">Catechol 2,3-dioxygenase-like lactoylglutathione lyase family enzyme</fullName>
    </submittedName>
</protein>
<feature type="domain" description="VOC" evidence="1">
    <location>
        <begin position="2"/>
        <end position="129"/>
    </location>
</feature>
<dbReference type="RefSeq" id="WP_306873132.1">
    <property type="nucleotide sequence ID" value="NZ_JAUSRB010000002.1"/>
</dbReference>
<evidence type="ECO:0000313" key="3">
    <source>
        <dbReference type="Proteomes" id="UP001230426"/>
    </source>
</evidence>
<dbReference type="InterPro" id="IPR029068">
    <property type="entry name" value="Glyas_Bleomycin-R_OHBP_Dase"/>
</dbReference>
<comment type="caution">
    <text evidence="2">The sequence shown here is derived from an EMBL/GenBank/DDBJ whole genome shotgun (WGS) entry which is preliminary data.</text>
</comment>
<sequence>MPLGHIGMNVSDLVRAKAYYDEFLPQVGFESFFAADDEFSYRPADGKPGTYLFFYPAVEDGDYSRHRPGLQHLAFMVKTRQEVDRLHAWAAGRGATVLHAPREFPQYGPAYYATFWEDPDGVMLEVVCHR</sequence>
<organism evidence="2 3">
    <name type="scientific">Streptosporangium brasiliense</name>
    <dbReference type="NCBI Taxonomy" id="47480"/>
    <lineage>
        <taxon>Bacteria</taxon>
        <taxon>Bacillati</taxon>
        <taxon>Actinomycetota</taxon>
        <taxon>Actinomycetes</taxon>
        <taxon>Streptosporangiales</taxon>
        <taxon>Streptosporangiaceae</taxon>
        <taxon>Streptosporangium</taxon>
    </lineage>
</organism>
<dbReference type="PANTHER" id="PTHR35006:SF2">
    <property type="entry name" value="GLYOXALASE FAMILY PROTEIN (AFU_ORTHOLOGUE AFUA_5G14830)"/>
    <property type="match status" value="1"/>
</dbReference>
<dbReference type="SUPFAM" id="SSF54593">
    <property type="entry name" value="Glyoxalase/Bleomycin resistance protein/Dihydroxybiphenyl dioxygenase"/>
    <property type="match status" value="1"/>
</dbReference>
<gene>
    <name evidence="2" type="ORF">J2S55_008596</name>
</gene>
<dbReference type="PROSITE" id="PS51819">
    <property type="entry name" value="VOC"/>
    <property type="match status" value="1"/>
</dbReference>
<dbReference type="InterPro" id="IPR037523">
    <property type="entry name" value="VOC_core"/>
</dbReference>
<dbReference type="Proteomes" id="UP001230426">
    <property type="component" value="Unassembled WGS sequence"/>
</dbReference>
<proteinExistence type="predicted"/>
<name>A0ABT9RM02_9ACTN</name>
<dbReference type="Pfam" id="PF00903">
    <property type="entry name" value="Glyoxalase"/>
    <property type="match status" value="1"/>
</dbReference>